<evidence type="ECO:0000256" key="1">
    <source>
        <dbReference type="SAM" id="Phobius"/>
    </source>
</evidence>
<dbReference type="EMBL" id="BKZW01000001">
    <property type="protein sequence ID" value="GER86362.1"/>
    <property type="molecule type" value="Genomic_DNA"/>
</dbReference>
<dbReference type="RefSeq" id="WP_151754506.1">
    <property type="nucleotide sequence ID" value="NZ_BKZW01000001.1"/>
</dbReference>
<evidence type="ECO:0000313" key="2">
    <source>
        <dbReference type="EMBL" id="GER86362.1"/>
    </source>
</evidence>
<name>A0A5J4KHM8_9CHLR</name>
<dbReference type="AlphaFoldDB" id="A0A5J4KHM8"/>
<comment type="caution">
    <text evidence="2">The sequence shown here is derived from an EMBL/GenBank/DDBJ whole genome shotgun (WGS) entry which is preliminary data.</text>
</comment>
<organism evidence="2 3">
    <name type="scientific">Dictyobacter vulcani</name>
    <dbReference type="NCBI Taxonomy" id="2607529"/>
    <lineage>
        <taxon>Bacteria</taxon>
        <taxon>Bacillati</taxon>
        <taxon>Chloroflexota</taxon>
        <taxon>Ktedonobacteria</taxon>
        <taxon>Ktedonobacterales</taxon>
        <taxon>Dictyobacteraceae</taxon>
        <taxon>Dictyobacter</taxon>
    </lineage>
</organism>
<accession>A0A5J4KHM8</accession>
<feature type="transmembrane region" description="Helical" evidence="1">
    <location>
        <begin position="52"/>
        <end position="70"/>
    </location>
</feature>
<protein>
    <submittedName>
        <fullName evidence="2">Uncharacterized protein</fullName>
    </submittedName>
</protein>
<proteinExistence type="predicted"/>
<sequence>MNNIEHIPCTQQTLRELIYSSSISLALALFAVFVIGVAIGVFNPTLTGPRSFWLWILFLLLTIDPAIRGARFKLSEAESIYLHIVLSPHLSCSG</sequence>
<keyword evidence="3" id="KW-1185">Reference proteome</keyword>
<evidence type="ECO:0000313" key="3">
    <source>
        <dbReference type="Proteomes" id="UP000326912"/>
    </source>
</evidence>
<gene>
    <name evidence="2" type="ORF">KDW_05240</name>
</gene>
<keyword evidence="1" id="KW-1133">Transmembrane helix</keyword>
<reference evidence="2 3" key="1">
    <citation type="submission" date="2019-10" db="EMBL/GenBank/DDBJ databases">
        <title>Dictyobacter vulcani sp. nov., within the class Ktedonobacteria, isolated from soil of volcanic Mt. Zao.</title>
        <authorList>
            <person name="Zheng Y."/>
            <person name="Wang C.M."/>
            <person name="Sakai Y."/>
            <person name="Abe K."/>
            <person name="Yokota A."/>
            <person name="Yabe S."/>
        </authorList>
    </citation>
    <scope>NUCLEOTIDE SEQUENCE [LARGE SCALE GENOMIC DNA]</scope>
    <source>
        <strain evidence="2 3">W12</strain>
    </source>
</reference>
<keyword evidence="1" id="KW-0472">Membrane</keyword>
<keyword evidence="1" id="KW-0812">Transmembrane</keyword>
<feature type="transmembrane region" description="Helical" evidence="1">
    <location>
        <begin position="25"/>
        <end position="46"/>
    </location>
</feature>
<dbReference type="Proteomes" id="UP000326912">
    <property type="component" value="Unassembled WGS sequence"/>
</dbReference>